<organism evidence="2 3">
    <name type="scientific">Arthrobacter methylotrophus</name>
    <dbReference type="NCBI Taxonomy" id="121291"/>
    <lineage>
        <taxon>Bacteria</taxon>
        <taxon>Bacillati</taxon>
        <taxon>Actinomycetota</taxon>
        <taxon>Actinomycetes</taxon>
        <taxon>Micrococcales</taxon>
        <taxon>Micrococcaceae</taxon>
        <taxon>Arthrobacter</taxon>
    </lineage>
</organism>
<evidence type="ECO:0008006" key="4">
    <source>
        <dbReference type="Google" id="ProtNLM"/>
    </source>
</evidence>
<name>A0ABV5URL1_9MICC</name>
<accession>A0ABV5URL1</accession>
<comment type="caution">
    <text evidence="2">The sequence shown here is derived from an EMBL/GenBank/DDBJ whole genome shotgun (WGS) entry which is preliminary data.</text>
</comment>
<proteinExistence type="predicted"/>
<dbReference type="RefSeq" id="WP_345044726.1">
    <property type="nucleotide sequence ID" value="NZ_BAABED010000001.1"/>
</dbReference>
<feature type="signal peptide" evidence="1">
    <location>
        <begin position="1"/>
        <end position="22"/>
    </location>
</feature>
<evidence type="ECO:0000313" key="2">
    <source>
        <dbReference type="EMBL" id="MFB9714385.1"/>
    </source>
</evidence>
<evidence type="ECO:0000313" key="3">
    <source>
        <dbReference type="Proteomes" id="UP001589536"/>
    </source>
</evidence>
<feature type="chain" id="PRO_5045572494" description="Acid stress chaperone HdeA" evidence="1">
    <location>
        <begin position="23"/>
        <end position="88"/>
    </location>
</feature>
<keyword evidence="1" id="KW-0732">Signal</keyword>
<keyword evidence="3" id="KW-1185">Reference proteome</keyword>
<dbReference type="PROSITE" id="PS51257">
    <property type="entry name" value="PROKAR_LIPOPROTEIN"/>
    <property type="match status" value="1"/>
</dbReference>
<sequence length="88" mass="9086">MKKLISVAAAGLVLLSALTGCGASGGNTTCKDFRASDSSKQTETITQILKDKGDSKPSPLKVSAYKLTAKGFCEVKSPDTKLSEMSGS</sequence>
<evidence type="ECO:0000256" key="1">
    <source>
        <dbReference type="SAM" id="SignalP"/>
    </source>
</evidence>
<protein>
    <recommendedName>
        <fullName evidence="4">Acid stress chaperone HdeA</fullName>
    </recommendedName>
</protein>
<dbReference type="EMBL" id="JBHMBH010000019">
    <property type="protein sequence ID" value="MFB9714385.1"/>
    <property type="molecule type" value="Genomic_DNA"/>
</dbReference>
<reference evidence="2 3" key="1">
    <citation type="submission" date="2024-09" db="EMBL/GenBank/DDBJ databases">
        <authorList>
            <person name="Sun Q."/>
            <person name="Mori K."/>
        </authorList>
    </citation>
    <scope>NUCLEOTIDE SEQUENCE [LARGE SCALE GENOMIC DNA]</scope>
    <source>
        <strain evidence="2 3">JCM 13519</strain>
    </source>
</reference>
<dbReference type="Proteomes" id="UP001589536">
    <property type="component" value="Unassembled WGS sequence"/>
</dbReference>
<gene>
    <name evidence="2" type="ORF">ACFFPI_09640</name>
</gene>